<evidence type="ECO:0000313" key="1">
    <source>
        <dbReference type="EMBL" id="JAD65139.1"/>
    </source>
</evidence>
<accession>A0A0A9BMI6</accession>
<organism evidence="1">
    <name type="scientific">Arundo donax</name>
    <name type="common">Giant reed</name>
    <name type="synonym">Donax arundinaceus</name>
    <dbReference type="NCBI Taxonomy" id="35708"/>
    <lineage>
        <taxon>Eukaryota</taxon>
        <taxon>Viridiplantae</taxon>
        <taxon>Streptophyta</taxon>
        <taxon>Embryophyta</taxon>
        <taxon>Tracheophyta</taxon>
        <taxon>Spermatophyta</taxon>
        <taxon>Magnoliopsida</taxon>
        <taxon>Liliopsida</taxon>
        <taxon>Poales</taxon>
        <taxon>Poaceae</taxon>
        <taxon>PACMAD clade</taxon>
        <taxon>Arundinoideae</taxon>
        <taxon>Arundineae</taxon>
        <taxon>Arundo</taxon>
    </lineage>
</organism>
<name>A0A0A9BMI6_ARUDO</name>
<sequence>MPHTELLDLNLSRSIKR</sequence>
<dbReference type="EMBL" id="GBRH01232756">
    <property type="protein sequence ID" value="JAD65139.1"/>
    <property type="molecule type" value="Transcribed_RNA"/>
</dbReference>
<protein>
    <submittedName>
        <fullName evidence="1">Uncharacterized protein</fullName>
    </submittedName>
</protein>
<reference evidence="1" key="1">
    <citation type="submission" date="2014-09" db="EMBL/GenBank/DDBJ databases">
        <authorList>
            <person name="Magalhaes I.L.F."/>
            <person name="Oliveira U."/>
            <person name="Santos F.R."/>
            <person name="Vidigal T.H.D.A."/>
            <person name="Brescovit A.D."/>
            <person name="Santos A.J."/>
        </authorList>
    </citation>
    <scope>NUCLEOTIDE SEQUENCE</scope>
    <source>
        <tissue evidence="1">Shoot tissue taken approximately 20 cm above the soil surface</tissue>
    </source>
</reference>
<dbReference type="AlphaFoldDB" id="A0A0A9BMI6"/>
<reference evidence="1" key="2">
    <citation type="journal article" date="2015" name="Data Brief">
        <title>Shoot transcriptome of the giant reed, Arundo donax.</title>
        <authorList>
            <person name="Barrero R.A."/>
            <person name="Guerrero F.D."/>
            <person name="Moolhuijzen P."/>
            <person name="Goolsby J.A."/>
            <person name="Tidwell J."/>
            <person name="Bellgard S.E."/>
            <person name="Bellgard M.I."/>
        </authorList>
    </citation>
    <scope>NUCLEOTIDE SEQUENCE</scope>
    <source>
        <tissue evidence="1">Shoot tissue taken approximately 20 cm above the soil surface</tissue>
    </source>
</reference>
<proteinExistence type="predicted"/>